<accession>A0A2I1DI90</accession>
<dbReference type="InParanoid" id="A0A2I1DI90"/>
<dbReference type="Proteomes" id="UP000234329">
    <property type="component" value="Unassembled WGS sequence"/>
</dbReference>
<dbReference type="NCBIfam" id="TIGR01552">
    <property type="entry name" value="phd_fam"/>
    <property type="match status" value="1"/>
</dbReference>
<organism evidence="3 4">
    <name type="scientific">Acidithiobacillus marinus</name>
    <dbReference type="NCBI Taxonomy" id="187490"/>
    <lineage>
        <taxon>Bacteria</taxon>
        <taxon>Pseudomonadati</taxon>
        <taxon>Pseudomonadota</taxon>
        <taxon>Acidithiobacillia</taxon>
        <taxon>Acidithiobacillales</taxon>
        <taxon>Acidithiobacillaceae</taxon>
        <taxon>Acidithiobacillus</taxon>
    </lineage>
</organism>
<protein>
    <recommendedName>
        <fullName evidence="2">Antitoxin</fullName>
    </recommendedName>
</protein>
<proteinExistence type="inferred from homology"/>
<sequence>MQVNAAEFKAKCLKMLDEVAATRESLVITKRGKPVARVVPIEEEEAHGLFGYMKGTGKIVGDIVNVPHEPWAAETGEEDDLYGPALTNPFAKPCVYYQFIDISGYDFQNMLPGK</sequence>
<comment type="caution">
    <text evidence="3">The sequence shown here is derived from an EMBL/GenBank/DDBJ whole genome shotgun (WGS) entry which is preliminary data.</text>
</comment>
<reference evidence="3 4" key="1">
    <citation type="submission" date="2017-03" db="EMBL/GenBank/DDBJ databases">
        <title>Draft genime sequence of the acidophilic sulfur-oxidizing bacterium Acidithiobacillus sp. SH, isolated from seawater.</title>
        <authorList>
            <person name="Sharmin S."/>
            <person name="Tokuhisa M."/>
            <person name="Kanao T."/>
            <person name="Kamimura K."/>
        </authorList>
    </citation>
    <scope>NUCLEOTIDE SEQUENCE [LARGE SCALE GENOMIC DNA]</scope>
    <source>
        <strain evidence="3 4">SH</strain>
    </source>
</reference>
<comment type="function">
    <text evidence="2">Antitoxin component of a type II toxin-antitoxin (TA) system.</text>
</comment>
<name>A0A2I1DI90_9PROT</name>
<gene>
    <name evidence="3" type="ORF">B1757_14625</name>
</gene>
<dbReference type="Pfam" id="PF02604">
    <property type="entry name" value="PhdYeFM_antitox"/>
    <property type="match status" value="1"/>
</dbReference>
<evidence type="ECO:0000313" key="4">
    <source>
        <dbReference type="Proteomes" id="UP000234329"/>
    </source>
</evidence>
<dbReference type="AlphaFoldDB" id="A0A2I1DI90"/>
<comment type="similarity">
    <text evidence="1 2">Belongs to the phD/YefM antitoxin family.</text>
</comment>
<dbReference type="InterPro" id="IPR036165">
    <property type="entry name" value="YefM-like_sf"/>
</dbReference>
<dbReference type="RefSeq" id="WP_101539029.1">
    <property type="nucleotide sequence ID" value="NZ_MXAV01000056.1"/>
</dbReference>
<evidence type="ECO:0000256" key="2">
    <source>
        <dbReference type="RuleBase" id="RU362080"/>
    </source>
</evidence>
<dbReference type="Gene3D" id="3.40.1620.10">
    <property type="entry name" value="YefM-like domain"/>
    <property type="match status" value="1"/>
</dbReference>
<dbReference type="EMBL" id="MXAV01000056">
    <property type="protein sequence ID" value="PKY09579.1"/>
    <property type="molecule type" value="Genomic_DNA"/>
</dbReference>
<dbReference type="OrthoDB" id="9800503at2"/>
<dbReference type="SUPFAM" id="SSF143120">
    <property type="entry name" value="YefM-like"/>
    <property type="match status" value="1"/>
</dbReference>
<evidence type="ECO:0000313" key="3">
    <source>
        <dbReference type="EMBL" id="PKY09579.1"/>
    </source>
</evidence>
<dbReference type="InterPro" id="IPR006442">
    <property type="entry name" value="Antitoxin_Phd/YefM"/>
</dbReference>
<evidence type="ECO:0000256" key="1">
    <source>
        <dbReference type="ARBA" id="ARBA00009981"/>
    </source>
</evidence>
<keyword evidence="4" id="KW-1185">Reference proteome</keyword>